<evidence type="ECO:0000256" key="9">
    <source>
        <dbReference type="SAM" id="MobiDB-lite"/>
    </source>
</evidence>
<evidence type="ECO:0000256" key="1">
    <source>
        <dbReference type="ARBA" id="ARBA00004141"/>
    </source>
</evidence>
<dbReference type="InterPro" id="IPR050949">
    <property type="entry name" value="GPCR_Fz/Smo-like"/>
</dbReference>
<dbReference type="InParanoid" id="F0Z8D0"/>
<dbReference type="OrthoDB" id="10053709at2759"/>
<sequence length="458" mass="52131">MNRFKIDIFSKFKSINIITLLILFLIININYINGQTDNICKGDLIYRNVSNRIEDEKLGFNFVKYNDTYISCVIPCPSPFFEIDDWQLFLTMSEVMGTISFFSGLFLLITYSPLVNRKHNKHTIGILCMSFGVCIAMCTDFYSFGHSFKDPEKSLCPSPGQYLTSNNALCVSSGILLQFGGVFGFLWWVFLSFEIWMSIKRRQERKNYEKYYFIFTFIISIVFSFVPLANDQYSMSYIGLGCWLGDAVHQLALFWIPLTICLITSSVFIILILKEIHHVLSNQKSNLKGNIRPLICIILTGFAFFYMFFYYLSLAADQSTYENVLDDYVKCLLEGDDITKCSAAKFSVAGNFVFLFCLRVLGIGAFIFYGMFNHFKKIWLDSFLFNNSFVNKFISRNSSSSNSGNSGKNSSSSSSGMTNASTKNNTNNSNVINNSAFDSSVIEMSIKEDSISNEDDLV</sequence>
<evidence type="ECO:0000313" key="12">
    <source>
        <dbReference type="EMBL" id="EGC39818.1"/>
    </source>
</evidence>
<comment type="subcellular location">
    <subcellularLocation>
        <location evidence="1">Membrane</location>
        <topology evidence="1">Multi-pass membrane protein</topology>
    </subcellularLocation>
</comment>
<gene>
    <name evidence="12" type="ORF">DICPUDRAFT_26238</name>
</gene>
<dbReference type="GO" id="GO:0007166">
    <property type="term" value="P:cell surface receptor signaling pathway"/>
    <property type="evidence" value="ECO:0007669"/>
    <property type="project" value="InterPro"/>
</dbReference>
<feature type="transmembrane region" description="Helical" evidence="10">
    <location>
        <begin position="175"/>
        <end position="199"/>
    </location>
</feature>
<keyword evidence="5 10" id="KW-1133">Transmembrane helix</keyword>
<organism evidence="12 13">
    <name type="scientific">Dictyostelium purpureum</name>
    <name type="common">Slime mold</name>
    <dbReference type="NCBI Taxonomy" id="5786"/>
    <lineage>
        <taxon>Eukaryota</taxon>
        <taxon>Amoebozoa</taxon>
        <taxon>Evosea</taxon>
        <taxon>Eumycetozoa</taxon>
        <taxon>Dictyostelia</taxon>
        <taxon>Dictyosteliales</taxon>
        <taxon>Dictyosteliaceae</taxon>
        <taxon>Dictyostelium</taxon>
    </lineage>
</organism>
<dbReference type="Pfam" id="PF05462">
    <property type="entry name" value="Dicty_CAR"/>
    <property type="match status" value="1"/>
</dbReference>
<proteinExistence type="inferred from homology"/>
<evidence type="ECO:0000256" key="6">
    <source>
        <dbReference type="ARBA" id="ARBA00023136"/>
    </source>
</evidence>
<feature type="transmembrane region" description="Helical" evidence="10">
    <location>
        <begin position="352"/>
        <end position="372"/>
    </location>
</feature>
<evidence type="ECO:0000256" key="3">
    <source>
        <dbReference type="ARBA" id="ARBA00022692"/>
    </source>
</evidence>
<dbReference type="InterPro" id="IPR000539">
    <property type="entry name" value="Frizzled/Smoothened_7TM"/>
</dbReference>
<dbReference type="FunCoup" id="F0Z8D0">
    <property type="interactions" value="9"/>
</dbReference>
<evidence type="ECO:0000256" key="4">
    <source>
        <dbReference type="ARBA" id="ARBA00022729"/>
    </source>
</evidence>
<name>F0Z8D0_DICPU</name>
<accession>F0Z8D0</accession>
<dbReference type="AlphaFoldDB" id="F0Z8D0"/>
<feature type="region of interest" description="Disordered" evidence="9">
    <location>
        <begin position="397"/>
        <end position="431"/>
    </location>
</feature>
<dbReference type="KEGG" id="dpp:DICPUDRAFT_26238"/>
<comment type="similarity">
    <text evidence="2">Belongs to the G-protein coupled receptor Fz/Smo family.</text>
</comment>
<keyword evidence="7" id="KW-0675">Receptor</keyword>
<reference evidence="13" key="1">
    <citation type="journal article" date="2011" name="Genome Biol.">
        <title>Comparative genomics of the social amoebae Dictyostelium discoideum and Dictyostelium purpureum.</title>
        <authorList>
            <consortium name="US DOE Joint Genome Institute (JGI-PGF)"/>
            <person name="Sucgang R."/>
            <person name="Kuo A."/>
            <person name="Tian X."/>
            <person name="Salerno W."/>
            <person name="Parikh A."/>
            <person name="Feasley C.L."/>
            <person name="Dalin E."/>
            <person name="Tu H."/>
            <person name="Huang E."/>
            <person name="Barry K."/>
            <person name="Lindquist E."/>
            <person name="Shapiro H."/>
            <person name="Bruce D."/>
            <person name="Schmutz J."/>
            <person name="Salamov A."/>
            <person name="Fey P."/>
            <person name="Gaudet P."/>
            <person name="Anjard C."/>
            <person name="Babu M.M."/>
            <person name="Basu S."/>
            <person name="Bushmanova Y."/>
            <person name="van der Wel H."/>
            <person name="Katoh-Kurasawa M."/>
            <person name="Dinh C."/>
            <person name="Coutinho P.M."/>
            <person name="Saito T."/>
            <person name="Elias M."/>
            <person name="Schaap P."/>
            <person name="Kay R.R."/>
            <person name="Henrissat B."/>
            <person name="Eichinger L."/>
            <person name="Rivero F."/>
            <person name="Putnam N.H."/>
            <person name="West C.M."/>
            <person name="Loomis W.F."/>
            <person name="Chisholm R.L."/>
            <person name="Shaulsky G."/>
            <person name="Strassmann J.E."/>
            <person name="Queller D.C."/>
            <person name="Kuspa A."/>
            <person name="Grigoriev I.V."/>
        </authorList>
    </citation>
    <scope>NUCLEOTIDE SEQUENCE [LARGE SCALE GENOMIC DNA]</scope>
    <source>
        <strain evidence="13">QSDP1</strain>
    </source>
</reference>
<evidence type="ECO:0000259" key="11">
    <source>
        <dbReference type="PROSITE" id="PS50261"/>
    </source>
</evidence>
<dbReference type="Gene3D" id="1.20.1070.10">
    <property type="entry name" value="Rhodopsin 7-helix transmembrane proteins"/>
    <property type="match status" value="1"/>
</dbReference>
<keyword evidence="8" id="KW-0325">Glycoprotein</keyword>
<dbReference type="OMA" id="FFTINEW"/>
<feature type="transmembrane region" description="Helical" evidence="10">
    <location>
        <begin position="123"/>
        <end position="144"/>
    </location>
</feature>
<feature type="transmembrane region" description="Helical" evidence="10">
    <location>
        <begin position="12"/>
        <end position="32"/>
    </location>
</feature>
<evidence type="ECO:0000256" key="5">
    <source>
        <dbReference type="ARBA" id="ARBA00022989"/>
    </source>
</evidence>
<feature type="transmembrane region" description="Helical" evidence="10">
    <location>
        <begin position="250"/>
        <end position="273"/>
    </location>
</feature>
<dbReference type="GO" id="GO:0016020">
    <property type="term" value="C:membrane"/>
    <property type="evidence" value="ECO:0007669"/>
    <property type="project" value="UniProtKB-SubCell"/>
</dbReference>
<dbReference type="PANTHER" id="PTHR31787:SF7">
    <property type="entry name" value="FRIZZLED_SMOOTHENED-LIKE SANS CRD PROTEIN F-RELATED"/>
    <property type="match status" value="1"/>
</dbReference>
<feature type="transmembrane region" description="Helical" evidence="10">
    <location>
        <begin position="211"/>
        <end position="230"/>
    </location>
</feature>
<feature type="domain" description="G-protein coupled receptors family 2 profile 2" evidence="11">
    <location>
        <begin position="89"/>
        <end position="334"/>
    </location>
</feature>
<keyword evidence="6 10" id="KW-0472">Membrane</keyword>
<dbReference type="Proteomes" id="UP000001064">
    <property type="component" value="Unassembled WGS sequence"/>
</dbReference>
<evidence type="ECO:0000256" key="10">
    <source>
        <dbReference type="SAM" id="Phobius"/>
    </source>
</evidence>
<dbReference type="VEuPathDB" id="AmoebaDB:DICPUDRAFT_26238"/>
<dbReference type="EMBL" id="GL870951">
    <property type="protein sequence ID" value="EGC39818.1"/>
    <property type="molecule type" value="Genomic_DNA"/>
</dbReference>
<dbReference type="PANTHER" id="PTHR31787">
    <property type="entry name" value="G-PROTEIN-COUPLED RECEPTOR GPCR FAMILY PROTEIN"/>
    <property type="match status" value="1"/>
</dbReference>
<evidence type="ECO:0000256" key="8">
    <source>
        <dbReference type="ARBA" id="ARBA00023180"/>
    </source>
</evidence>
<feature type="transmembrane region" description="Helical" evidence="10">
    <location>
        <begin position="294"/>
        <end position="312"/>
    </location>
</feature>
<dbReference type="GO" id="GO:0004888">
    <property type="term" value="F:transmembrane signaling receptor activity"/>
    <property type="evidence" value="ECO:0007669"/>
    <property type="project" value="InterPro"/>
</dbReference>
<dbReference type="eggNOG" id="ENOG502RF6Q">
    <property type="taxonomic scope" value="Eukaryota"/>
</dbReference>
<evidence type="ECO:0000313" key="13">
    <source>
        <dbReference type="Proteomes" id="UP000001064"/>
    </source>
</evidence>
<keyword evidence="13" id="KW-1185">Reference proteome</keyword>
<dbReference type="InterPro" id="IPR017981">
    <property type="entry name" value="GPCR_2-like_7TM"/>
</dbReference>
<feature type="transmembrane region" description="Helical" evidence="10">
    <location>
        <begin position="88"/>
        <end position="111"/>
    </location>
</feature>
<evidence type="ECO:0000256" key="7">
    <source>
        <dbReference type="ARBA" id="ARBA00023170"/>
    </source>
</evidence>
<evidence type="ECO:0000256" key="2">
    <source>
        <dbReference type="ARBA" id="ARBA00008077"/>
    </source>
</evidence>
<dbReference type="RefSeq" id="XP_003283685.1">
    <property type="nucleotide sequence ID" value="XM_003283637.1"/>
</dbReference>
<protein>
    <recommendedName>
        <fullName evidence="11">G-protein coupled receptors family 2 profile 2 domain-containing protein</fullName>
    </recommendedName>
</protein>
<dbReference type="STRING" id="5786.F0Z8D0"/>
<dbReference type="SMART" id="SM01330">
    <property type="entry name" value="Frizzled"/>
    <property type="match status" value="1"/>
</dbReference>
<dbReference type="PROSITE" id="PS50261">
    <property type="entry name" value="G_PROTEIN_RECEP_F2_4"/>
    <property type="match status" value="1"/>
</dbReference>
<dbReference type="GeneID" id="10509590"/>
<keyword evidence="4" id="KW-0732">Signal</keyword>
<keyword evidence="3 10" id="KW-0812">Transmembrane</keyword>